<dbReference type="RefSeq" id="WP_044438632.1">
    <property type="nucleotide sequence ID" value="NZ_JANIOB010000059.1"/>
</dbReference>
<dbReference type="PIRSF" id="PIRSF016838">
    <property type="entry name" value="PafC"/>
    <property type="match status" value="1"/>
</dbReference>
<name>A0A2B5N3V4_9BACI</name>
<protein>
    <submittedName>
        <fullName evidence="4">YafY family transcriptional regulator</fullName>
    </submittedName>
</protein>
<dbReference type="PROSITE" id="PS51000">
    <property type="entry name" value="HTH_DEOR_2"/>
    <property type="match status" value="1"/>
</dbReference>
<dbReference type="PROSITE" id="PS52050">
    <property type="entry name" value="WYL"/>
    <property type="match status" value="1"/>
</dbReference>
<dbReference type="Gene3D" id="1.10.10.10">
    <property type="entry name" value="Winged helix-like DNA-binding domain superfamily/Winged helix DNA-binding domain"/>
    <property type="match status" value="1"/>
</dbReference>
<dbReference type="InterPro" id="IPR028349">
    <property type="entry name" value="PafC-like"/>
</dbReference>
<sequence length="314" mass="36080">MSRSGRLLELLISLNTKHRFTVQELADEFSVSRRTMLRDLQLLSEMGVPLLSSPGPNGGYSLIRKQKLPPISLTAEEATGLLLSYELLEQHDGPFKYENMSTLTKIRTTMSVEMLQKVEQLKGRLAIASPRRSFKNLYLKDILQASLERKHVEIEYESRSGYSIRTIFPYGLFISNGLWYSLAFCYKRNNTVTFRVDRIVSLKVNQNITESIPIDMTVEKWLKQPNNSTKEFILKARLTKFGCKILDPHPIGEWIQVNPDGTGVIEEKIKESDICFVGRMFLSLGAEIFIEEPVELIQFLQEEAFKVVNQYSKM</sequence>
<dbReference type="PANTHER" id="PTHR34580">
    <property type="match status" value="1"/>
</dbReference>
<evidence type="ECO:0000256" key="2">
    <source>
        <dbReference type="ARBA" id="ARBA00023163"/>
    </source>
</evidence>
<dbReference type="InterPro" id="IPR051534">
    <property type="entry name" value="CBASS_pafABC_assoc_protein"/>
</dbReference>
<dbReference type="InterPro" id="IPR001034">
    <property type="entry name" value="DeoR_HTH"/>
</dbReference>
<evidence type="ECO:0000313" key="5">
    <source>
        <dbReference type="Proteomes" id="UP001248134"/>
    </source>
</evidence>
<dbReference type="InterPro" id="IPR036390">
    <property type="entry name" value="WH_DNA-bd_sf"/>
</dbReference>
<keyword evidence="1" id="KW-0805">Transcription regulation</keyword>
<dbReference type="GO" id="GO:0003700">
    <property type="term" value="F:DNA-binding transcription factor activity"/>
    <property type="evidence" value="ECO:0007669"/>
    <property type="project" value="InterPro"/>
</dbReference>
<keyword evidence="2" id="KW-0804">Transcription</keyword>
<organism evidence="4 5">
    <name type="scientific">Bacillus pseudomycoides</name>
    <dbReference type="NCBI Taxonomy" id="64104"/>
    <lineage>
        <taxon>Bacteria</taxon>
        <taxon>Bacillati</taxon>
        <taxon>Bacillota</taxon>
        <taxon>Bacilli</taxon>
        <taxon>Bacillales</taxon>
        <taxon>Bacillaceae</taxon>
        <taxon>Bacillus</taxon>
        <taxon>Bacillus cereus group</taxon>
    </lineage>
</organism>
<dbReference type="InterPro" id="IPR036388">
    <property type="entry name" value="WH-like_DNA-bd_sf"/>
</dbReference>
<reference evidence="4" key="1">
    <citation type="submission" date="2019-07" db="EMBL/GenBank/DDBJ databases">
        <title>Phylogenomic Reclassification of ATCC Bacillus Strains and Various Taxa within the Genus Bacillus.</title>
        <authorList>
            <person name="Riojas M.A."/>
            <person name="Frank A.M."/>
            <person name="Fenn S.L."/>
            <person name="King S.P."/>
            <person name="Brower S.M."/>
            <person name="Hazbon M.H."/>
        </authorList>
    </citation>
    <scope>NUCLEOTIDE SEQUENCE</scope>
    <source>
        <strain evidence="4">NR-12239</strain>
    </source>
</reference>
<evidence type="ECO:0000313" key="4">
    <source>
        <dbReference type="EMBL" id="MDR4329789.1"/>
    </source>
</evidence>
<dbReference type="PANTHER" id="PTHR34580:SF1">
    <property type="entry name" value="PROTEIN PAFC"/>
    <property type="match status" value="1"/>
</dbReference>
<proteinExistence type="predicted"/>
<evidence type="ECO:0000259" key="3">
    <source>
        <dbReference type="PROSITE" id="PS51000"/>
    </source>
</evidence>
<dbReference type="SUPFAM" id="SSF46785">
    <property type="entry name" value="Winged helix' DNA-binding domain"/>
    <property type="match status" value="1"/>
</dbReference>
<dbReference type="EMBL" id="VLYX01000113">
    <property type="protein sequence ID" value="MDR4329789.1"/>
    <property type="molecule type" value="Genomic_DNA"/>
</dbReference>
<dbReference type="InterPro" id="IPR013196">
    <property type="entry name" value="HTH_11"/>
</dbReference>
<dbReference type="Pfam" id="PF08279">
    <property type="entry name" value="HTH_11"/>
    <property type="match status" value="1"/>
</dbReference>
<dbReference type="Proteomes" id="UP001248134">
    <property type="component" value="Unassembled WGS sequence"/>
</dbReference>
<dbReference type="AlphaFoldDB" id="A0A2B5N3V4"/>
<dbReference type="Pfam" id="PF13280">
    <property type="entry name" value="WYL"/>
    <property type="match status" value="1"/>
</dbReference>
<dbReference type="InterPro" id="IPR026881">
    <property type="entry name" value="WYL_dom"/>
</dbReference>
<comment type="caution">
    <text evidence="4">The sequence shown here is derived from an EMBL/GenBank/DDBJ whole genome shotgun (WGS) entry which is preliminary data.</text>
</comment>
<feature type="domain" description="HTH deoR-type" evidence="3">
    <location>
        <begin position="3"/>
        <end position="58"/>
    </location>
</feature>
<gene>
    <name evidence="4" type="ORF">FOS08_29585</name>
</gene>
<accession>A0A2B5N3V4</accession>
<evidence type="ECO:0000256" key="1">
    <source>
        <dbReference type="ARBA" id="ARBA00023015"/>
    </source>
</evidence>